<dbReference type="GO" id="GO:0003677">
    <property type="term" value="F:DNA binding"/>
    <property type="evidence" value="ECO:0007669"/>
    <property type="project" value="UniProtKB-KW"/>
</dbReference>
<gene>
    <name evidence="6" type="ordered locus">Amico_1738</name>
</gene>
<accession>D5EH20</accession>
<dbReference type="eggNOG" id="COG1595">
    <property type="taxonomic scope" value="Bacteria"/>
</dbReference>
<dbReference type="PANTHER" id="PTHR30385">
    <property type="entry name" value="SIGMA FACTOR F FLAGELLAR"/>
    <property type="match status" value="1"/>
</dbReference>
<evidence type="ECO:0000256" key="1">
    <source>
        <dbReference type="ARBA" id="ARBA00023015"/>
    </source>
</evidence>
<dbReference type="InterPro" id="IPR013324">
    <property type="entry name" value="RNA_pol_sigma_r3/r4-like"/>
</dbReference>
<dbReference type="InterPro" id="IPR013325">
    <property type="entry name" value="RNA_pol_sigma_r2"/>
</dbReference>
<keyword evidence="3" id="KW-0238">DNA-binding</keyword>
<dbReference type="STRING" id="572547.Amico_1738"/>
<keyword evidence="4" id="KW-0804">Transcription</keyword>
<proteinExistence type="predicted"/>
<evidence type="ECO:0000256" key="4">
    <source>
        <dbReference type="ARBA" id="ARBA00023163"/>
    </source>
</evidence>
<dbReference type="RefSeq" id="WP_013049114.1">
    <property type="nucleotide sequence ID" value="NC_014011.1"/>
</dbReference>
<dbReference type="Pfam" id="PF04542">
    <property type="entry name" value="Sigma70_r2"/>
    <property type="match status" value="1"/>
</dbReference>
<dbReference type="EMBL" id="CP001997">
    <property type="protein sequence ID" value="ADE57852.1"/>
    <property type="molecule type" value="Genomic_DNA"/>
</dbReference>
<dbReference type="GO" id="GO:0006352">
    <property type="term" value="P:DNA-templated transcription initiation"/>
    <property type="evidence" value="ECO:0007669"/>
    <property type="project" value="InterPro"/>
</dbReference>
<evidence type="ECO:0000256" key="3">
    <source>
        <dbReference type="ARBA" id="ARBA00023125"/>
    </source>
</evidence>
<feature type="domain" description="RNA polymerase sigma-70 region 2" evidence="5">
    <location>
        <begin position="17"/>
        <end position="77"/>
    </location>
</feature>
<keyword evidence="1" id="KW-0805">Transcription regulation</keyword>
<dbReference type="HOGENOM" id="CLU_1523623_0_0_0"/>
<dbReference type="AlphaFoldDB" id="D5EH20"/>
<dbReference type="SUPFAM" id="SSF88659">
    <property type="entry name" value="Sigma3 and sigma4 domains of RNA polymerase sigma factors"/>
    <property type="match status" value="1"/>
</dbReference>
<name>D5EH20_AMICL</name>
<organism evidence="6 7">
    <name type="scientific">Aminobacterium colombiense (strain DSM 12261 / ALA-1)</name>
    <dbReference type="NCBI Taxonomy" id="572547"/>
    <lineage>
        <taxon>Bacteria</taxon>
        <taxon>Thermotogati</taxon>
        <taxon>Synergistota</taxon>
        <taxon>Synergistia</taxon>
        <taxon>Synergistales</taxon>
        <taxon>Aminobacteriaceae</taxon>
        <taxon>Aminobacterium</taxon>
    </lineage>
</organism>
<sequence length="169" mass="20088">MICVPCSDKDPEEKILRDYFDYIKKIAWRYAGRGAEVEDLEQEASMGLITLARKCPPNEELSNYIRKRLPGQVRDAAHRYRYPDLHCELTEAHKEAIPAPKKHIPIDFIDLLERNFSESDLFIIWALSWGCTQKEIAEKLNKTQQSIHYRLTKIRKHLQDLLRRYWDME</sequence>
<keyword evidence="7" id="KW-1185">Reference proteome</keyword>
<dbReference type="Gene3D" id="1.10.1740.10">
    <property type="match status" value="1"/>
</dbReference>
<evidence type="ECO:0000259" key="5">
    <source>
        <dbReference type="Pfam" id="PF04542"/>
    </source>
</evidence>
<dbReference type="KEGG" id="aco:Amico_1738"/>
<protein>
    <submittedName>
        <fullName evidence="6">RNA polymerase, sigma-24 subunit, ECF subfamily</fullName>
    </submittedName>
</protein>
<dbReference type="OrthoDB" id="5508at2"/>
<dbReference type="SUPFAM" id="SSF88946">
    <property type="entry name" value="Sigma2 domain of RNA polymerase sigma factors"/>
    <property type="match status" value="1"/>
</dbReference>
<evidence type="ECO:0000313" key="6">
    <source>
        <dbReference type="EMBL" id="ADE57852.1"/>
    </source>
</evidence>
<evidence type="ECO:0000256" key="2">
    <source>
        <dbReference type="ARBA" id="ARBA00023082"/>
    </source>
</evidence>
<dbReference type="InterPro" id="IPR014284">
    <property type="entry name" value="RNA_pol_sigma-70_dom"/>
</dbReference>
<dbReference type="GO" id="GO:0016987">
    <property type="term" value="F:sigma factor activity"/>
    <property type="evidence" value="ECO:0007669"/>
    <property type="project" value="UniProtKB-KW"/>
</dbReference>
<dbReference type="Proteomes" id="UP000002366">
    <property type="component" value="Chromosome"/>
</dbReference>
<dbReference type="NCBIfam" id="TIGR02937">
    <property type="entry name" value="sigma70-ECF"/>
    <property type="match status" value="1"/>
</dbReference>
<reference evidence="6 7" key="1">
    <citation type="journal article" date="2010" name="Stand. Genomic Sci.">
        <title>Complete genome sequence of Aminobacterium colombiense type strain (ALA-1).</title>
        <authorList>
            <person name="Chertkov O."/>
            <person name="Sikorski J."/>
            <person name="Brambilla E."/>
            <person name="Lapidus A."/>
            <person name="Copeland A."/>
            <person name="Glavina Del Rio T."/>
            <person name="Nolan M."/>
            <person name="Lucas S."/>
            <person name="Tice H."/>
            <person name="Cheng J.F."/>
            <person name="Han C."/>
            <person name="Detter J.C."/>
            <person name="Bruce D."/>
            <person name="Tapia R."/>
            <person name="Goodwin L."/>
            <person name="Pitluck S."/>
            <person name="Liolios K."/>
            <person name="Ivanova N."/>
            <person name="Mavromatis K."/>
            <person name="Ovchinnikova G."/>
            <person name="Pati A."/>
            <person name="Chen A."/>
            <person name="Palaniappan K."/>
            <person name="Land M."/>
            <person name="Hauser L."/>
            <person name="Chang Y.J."/>
            <person name="Jeffries C.D."/>
            <person name="Spring S."/>
            <person name="Rohde M."/>
            <person name="Goker M."/>
            <person name="Bristow J."/>
            <person name="Eisen J.A."/>
            <person name="Markowitz V."/>
            <person name="Hugenholtz P."/>
            <person name="Kyrpides N.C."/>
            <person name="Klenk H.P."/>
        </authorList>
    </citation>
    <scope>NUCLEOTIDE SEQUENCE [LARGE SCALE GENOMIC DNA]</scope>
    <source>
        <strain evidence="7">DSM 12261 / ALA-1</strain>
    </source>
</reference>
<dbReference type="InterPro" id="IPR007627">
    <property type="entry name" value="RNA_pol_sigma70_r2"/>
</dbReference>
<keyword evidence="2" id="KW-0731">Sigma factor</keyword>
<evidence type="ECO:0000313" key="7">
    <source>
        <dbReference type="Proteomes" id="UP000002366"/>
    </source>
</evidence>